<dbReference type="Gene3D" id="3.40.630.30">
    <property type="match status" value="1"/>
</dbReference>
<keyword evidence="5" id="KW-1185">Reference proteome</keyword>
<dbReference type="PANTHER" id="PTHR13947:SF37">
    <property type="entry name" value="LD18367P"/>
    <property type="match status" value="1"/>
</dbReference>
<comment type="caution">
    <text evidence="4">The sequence shown here is derived from an EMBL/GenBank/DDBJ whole genome shotgun (WGS) entry which is preliminary data.</text>
</comment>
<accession>A0A3D8K351</accession>
<dbReference type="PROSITE" id="PS51186">
    <property type="entry name" value="GNAT"/>
    <property type="match status" value="1"/>
</dbReference>
<dbReference type="SUPFAM" id="SSF55729">
    <property type="entry name" value="Acyl-CoA N-acyltransferases (Nat)"/>
    <property type="match status" value="1"/>
</dbReference>
<protein>
    <submittedName>
        <fullName evidence="4">N-acetyltransferase</fullName>
    </submittedName>
</protein>
<feature type="region of interest" description="Disordered" evidence="2">
    <location>
        <begin position="1"/>
        <end position="43"/>
    </location>
</feature>
<dbReference type="InterPro" id="IPR016181">
    <property type="entry name" value="Acyl_CoA_acyltransferase"/>
</dbReference>
<dbReference type="EMBL" id="QRGA01000006">
    <property type="protein sequence ID" value="RDU99011.1"/>
    <property type="molecule type" value="Genomic_DNA"/>
</dbReference>
<evidence type="ECO:0000256" key="1">
    <source>
        <dbReference type="ARBA" id="ARBA00022679"/>
    </source>
</evidence>
<dbReference type="GO" id="GO:0008080">
    <property type="term" value="F:N-acetyltransferase activity"/>
    <property type="evidence" value="ECO:0007669"/>
    <property type="project" value="InterPro"/>
</dbReference>
<dbReference type="Pfam" id="PF00583">
    <property type="entry name" value="Acetyltransf_1"/>
    <property type="match status" value="1"/>
</dbReference>
<proteinExistence type="predicted"/>
<evidence type="ECO:0000313" key="5">
    <source>
        <dbReference type="Proteomes" id="UP000256838"/>
    </source>
</evidence>
<name>A0A3D8K351_9BURK</name>
<dbReference type="Proteomes" id="UP000256838">
    <property type="component" value="Unassembled WGS sequence"/>
</dbReference>
<dbReference type="InterPro" id="IPR050769">
    <property type="entry name" value="NAT_camello-type"/>
</dbReference>
<evidence type="ECO:0000259" key="3">
    <source>
        <dbReference type="PROSITE" id="PS51186"/>
    </source>
</evidence>
<dbReference type="OrthoDB" id="9796381at2"/>
<dbReference type="InterPro" id="IPR000182">
    <property type="entry name" value="GNAT_dom"/>
</dbReference>
<sequence length="152" mass="17074">MRSLNLNAAAESARSDFTRRQQRAGRSTPFDAPNAGPRSRHLHRRRKVATIRQLAVDPDWHRCGVGKALLAFAEHWAATHGYDELAFDTPYPATHRVSFYRANGFRLVDRIRFAGKVYDSAIFSKATVVARTFAAWTHRAIVPGADMLRIAA</sequence>
<organism evidence="4 5">
    <name type="scientific">Trinickia dinghuensis</name>
    <dbReference type="NCBI Taxonomy" id="2291023"/>
    <lineage>
        <taxon>Bacteria</taxon>
        <taxon>Pseudomonadati</taxon>
        <taxon>Pseudomonadota</taxon>
        <taxon>Betaproteobacteria</taxon>
        <taxon>Burkholderiales</taxon>
        <taxon>Burkholderiaceae</taxon>
        <taxon>Trinickia</taxon>
    </lineage>
</organism>
<dbReference type="CDD" id="cd04301">
    <property type="entry name" value="NAT_SF"/>
    <property type="match status" value="1"/>
</dbReference>
<dbReference type="AlphaFoldDB" id="A0A3D8K351"/>
<evidence type="ECO:0000256" key="2">
    <source>
        <dbReference type="SAM" id="MobiDB-lite"/>
    </source>
</evidence>
<reference evidence="4 5" key="1">
    <citation type="submission" date="2018-08" db="EMBL/GenBank/DDBJ databases">
        <title>Paraburkholderia sp. DHOM06 isolated from forest soil.</title>
        <authorList>
            <person name="Gao Z.-H."/>
            <person name="Qiu L.-H."/>
        </authorList>
    </citation>
    <scope>NUCLEOTIDE SEQUENCE [LARGE SCALE GENOMIC DNA]</scope>
    <source>
        <strain evidence="4 5">DHOM06</strain>
    </source>
</reference>
<evidence type="ECO:0000313" key="4">
    <source>
        <dbReference type="EMBL" id="RDU99011.1"/>
    </source>
</evidence>
<dbReference type="PANTHER" id="PTHR13947">
    <property type="entry name" value="GNAT FAMILY N-ACETYLTRANSFERASE"/>
    <property type="match status" value="1"/>
</dbReference>
<keyword evidence="1 4" id="KW-0808">Transferase</keyword>
<gene>
    <name evidence="4" type="ORF">DWV00_12320</name>
</gene>
<feature type="domain" description="N-acetyltransferase" evidence="3">
    <location>
        <begin position="1"/>
        <end position="129"/>
    </location>
</feature>